<dbReference type="GeneID" id="139354657"/>
<protein>
    <recommendedName>
        <fullName evidence="3">Reverse transcriptase domain-containing protein</fullName>
    </recommendedName>
</protein>
<evidence type="ECO:0000313" key="2">
    <source>
        <dbReference type="RefSeq" id="XP_070855003.1"/>
    </source>
</evidence>
<evidence type="ECO:0000313" key="1">
    <source>
        <dbReference type="Proteomes" id="UP001652628"/>
    </source>
</evidence>
<name>A0ABM4TYF3_DROSZ</name>
<reference evidence="2" key="1">
    <citation type="submission" date="2025-08" db="UniProtKB">
        <authorList>
            <consortium name="RefSeq"/>
        </authorList>
    </citation>
    <scope>IDENTIFICATION</scope>
</reference>
<proteinExistence type="predicted"/>
<dbReference type="RefSeq" id="XP_070855003.1">
    <property type="nucleotide sequence ID" value="XM_070998902.1"/>
</dbReference>
<keyword evidence="1" id="KW-1185">Reference proteome</keyword>
<sequence length="272" mass="30528">MERWDEEVLSNGHPGHTGRILLSRLAEDTGGTTVLQHTGIPAECSARYLSKGELVLETSLGRRTYEVNTMYDEGLKLTMTSSTDKVGFADVVALVVVAKEVAAVEAAANCAIRAVEEWLSVAGLELASHKTEAVLISSRKAVQSAHIQIEGTTISSQRAIRYLGVMLDTRLSYRSRTDVRADLAGEHRTKAEVKRKTRIHSVDKWQAAWDNFSKGRWTHQLIPSIEPWRLHYLYTHHHQRHSLSTEMQAISQLDQYYIESLAASSNQWDFSV</sequence>
<dbReference type="Proteomes" id="UP001652628">
    <property type="component" value="Unplaced"/>
</dbReference>
<accession>A0ABM4TYF3</accession>
<organism evidence="1 2">
    <name type="scientific">Drosophila suzukii</name>
    <name type="common">Spotted-wing drosophila fruit fly</name>
    <dbReference type="NCBI Taxonomy" id="28584"/>
    <lineage>
        <taxon>Eukaryota</taxon>
        <taxon>Metazoa</taxon>
        <taxon>Ecdysozoa</taxon>
        <taxon>Arthropoda</taxon>
        <taxon>Hexapoda</taxon>
        <taxon>Insecta</taxon>
        <taxon>Pterygota</taxon>
        <taxon>Neoptera</taxon>
        <taxon>Endopterygota</taxon>
        <taxon>Diptera</taxon>
        <taxon>Brachycera</taxon>
        <taxon>Muscomorpha</taxon>
        <taxon>Ephydroidea</taxon>
        <taxon>Drosophilidae</taxon>
        <taxon>Drosophila</taxon>
        <taxon>Sophophora</taxon>
    </lineage>
</organism>
<gene>
    <name evidence="2" type="primary">LOC139354657</name>
</gene>
<evidence type="ECO:0008006" key="3">
    <source>
        <dbReference type="Google" id="ProtNLM"/>
    </source>
</evidence>